<dbReference type="Proteomes" id="UP001549184">
    <property type="component" value="Unassembled WGS sequence"/>
</dbReference>
<proteinExistence type="predicted"/>
<dbReference type="RefSeq" id="WP_354014852.1">
    <property type="nucleotide sequence ID" value="NZ_JBEPMU010000004.1"/>
</dbReference>
<name>A0ABV2JXC6_9GAMM</name>
<evidence type="ECO:0000313" key="1">
    <source>
        <dbReference type="EMBL" id="MET3653474.1"/>
    </source>
</evidence>
<gene>
    <name evidence="1" type="ORF">ABIC75_003210</name>
</gene>
<reference evidence="1 2" key="1">
    <citation type="submission" date="2024-06" db="EMBL/GenBank/DDBJ databases">
        <title>Sorghum-associated microbial communities from plants grown in Nebraska, USA.</title>
        <authorList>
            <person name="Schachtman D."/>
        </authorList>
    </citation>
    <scope>NUCLEOTIDE SEQUENCE [LARGE SCALE GENOMIC DNA]</scope>
    <source>
        <strain evidence="1 2">1073</strain>
    </source>
</reference>
<organism evidence="1 2">
    <name type="scientific">Dyella japonica</name>
    <dbReference type="NCBI Taxonomy" id="231455"/>
    <lineage>
        <taxon>Bacteria</taxon>
        <taxon>Pseudomonadati</taxon>
        <taxon>Pseudomonadota</taxon>
        <taxon>Gammaproteobacteria</taxon>
        <taxon>Lysobacterales</taxon>
        <taxon>Rhodanobacteraceae</taxon>
        <taxon>Dyella</taxon>
    </lineage>
</organism>
<protein>
    <submittedName>
        <fullName evidence="1">Uncharacterized protein</fullName>
    </submittedName>
</protein>
<accession>A0ABV2JXC6</accession>
<keyword evidence="2" id="KW-1185">Reference proteome</keyword>
<dbReference type="EMBL" id="JBEPMU010000004">
    <property type="protein sequence ID" value="MET3653474.1"/>
    <property type="molecule type" value="Genomic_DNA"/>
</dbReference>
<evidence type="ECO:0000313" key="2">
    <source>
        <dbReference type="Proteomes" id="UP001549184"/>
    </source>
</evidence>
<sequence>MQQFIPFEDEWDILERLTPESLIPYHVGVPCRHDLAANAYSVTPSAPAAAGSSPGMAPIGGIAVTAGRGT</sequence>
<comment type="caution">
    <text evidence="1">The sequence shown here is derived from an EMBL/GenBank/DDBJ whole genome shotgun (WGS) entry which is preliminary data.</text>
</comment>